<evidence type="ECO:0000313" key="5">
    <source>
        <dbReference type="EMBL" id="RHN68033.1"/>
    </source>
</evidence>
<reference evidence="3 7" key="3">
    <citation type="journal article" date="2014" name="BMC Genomics">
        <title>An improved genome release (version Mt4.0) for the model legume Medicago truncatula.</title>
        <authorList>
            <person name="Tang H."/>
            <person name="Krishnakumar V."/>
            <person name="Bidwell S."/>
            <person name="Rosen B."/>
            <person name="Chan A."/>
            <person name="Zhou S."/>
            <person name="Gentzbittel L."/>
            <person name="Childs K.L."/>
            <person name="Yandell M."/>
            <person name="Gundlach H."/>
            <person name="Mayer K.F."/>
            <person name="Schwartz D.C."/>
            <person name="Town C.D."/>
        </authorList>
    </citation>
    <scope>GENOME REANNOTATION</scope>
    <source>
        <strain evidence="6 7">cv. Jemalong A17</strain>
    </source>
</reference>
<protein>
    <submittedName>
        <fullName evidence="3">Transmembrane protein, putative</fullName>
    </submittedName>
</protein>
<dbReference type="OMA" id="PMELNDI"/>
<dbReference type="Proteomes" id="UP000002051">
    <property type="component" value="Chromosome 3"/>
</dbReference>
<dbReference type="EMBL" id="BT135275">
    <property type="protein sequence ID" value="AFK35070.1"/>
    <property type="molecule type" value="mRNA"/>
</dbReference>
<keyword evidence="3" id="KW-0472">Membrane</keyword>
<dbReference type="PANTHER" id="PTHR33975:SF5">
    <property type="entry name" value="PROTEIN, PUTATIVE-RELATED"/>
    <property type="match status" value="1"/>
</dbReference>
<dbReference type="PIRSF" id="PIRSF037221">
    <property type="entry name" value="DUF1517"/>
    <property type="match status" value="1"/>
</dbReference>
<evidence type="ECO:0000313" key="3">
    <source>
        <dbReference type="EMBL" id="AES70835.1"/>
    </source>
</evidence>
<name>G7J778_MEDTR</name>
<dbReference type="InterPro" id="IPR010903">
    <property type="entry name" value="DUF1517"/>
</dbReference>
<dbReference type="AlphaFoldDB" id="G7J778"/>
<dbReference type="PANTHER" id="PTHR33975">
    <property type="entry name" value="MYELIN-ASSOCIATED OLIGODENDROCYTE BASIC PROTEIN"/>
    <property type="match status" value="1"/>
</dbReference>
<feature type="compositionally biased region" description="Basic residues" evidence="1">
    <location>
        <begin position="64"/>
        <end position="75"/>
    </location>
</feature>
<dbReference type="OrthoDB" id="542507at2759"/>
<dbReference type="HOGENOM" id="CLU_047333_2_0_1"/>
<reference evidence="6" key="4">
    <citation type="submission" date="2015-04" db="UniProtKB">
        <authorList>
            <consortium name="EnsemblPlants"/>
        </authorList>
    </citation>
    <scope>IDENTIFICATION</scope>
    <source>
        <strain evidence="6">cv. Jemalong A17</strain>
    </source>
</reference>
<dbReference type="KEGG" id="mtr:11406720"/>
<dbReference type="EMBL" id="PSQE01000003">
    <property type="protein sequence ID" value="RHN68033.1"/>
    <property type="molecule type" value="Genomic_DNA"/>
</dbReference>
<reference evidence="3 7" key="1">
    <citation type="journal article" date="2011" name="Nature">
        <title>The Medicago genome provides insight into the evolution of rhizobial symbioses.</title>
        <authorList>
            <person name="Young N.D."/>
            <person name="Debelle F."/>
            <person name="Oldroyd G.E."/>
            <person name="Geurts R."/>
            <person name="Cannon S.B."/>
            <person name="Udvardi M.K."/>
            <person name="Benedito V.A."/>
            <person name="Mayer K.F."/>
            <person name="Gouzy J."/>
            <person name="Schoof H."/>
            <person name="Van de Peer Y."/>
            <person name="Proost S."/>
            <person name="Cook D.R."/>
            <person name="Meyers B.C."/>
            <person name="Spannagl M."/>
            <person name="Cheung F."/>
            <person name="De Mita S."/>
            <person name="Krishnakumar V."/>
            <person name="Gundlach H."/>
            <person name="Zhou S."/>
            <person name="Mudge J."/>
            <person name="Bharti A.K."/>
            <person name="Murray J.D."/>
            <person name="Naoumkina M.A."/>
            <person name="Rosen B."/>
            <person name="Silverstein K.A."/>
            <person name="Tang H."/>
            <person name="Rombauts S."/>
            <person name="Zhao P.X."/>
            <person name="Zhou P."/>
            <person name="Barbe V."/>
            <person name="Bardou P."/>
            <person name="Bechner M."/>
            <person name="Bellec A."/>
            <person name="Berger A."/>
            <person name="Berges H."/>
            <person name="Bidwell S."/>
            <person name="Bisseling T."/>
            <person name="Choisne N."/>
            <person name="Couloux A."/>
            <person name="Denny R."/>
            <person name="Deshpande S."/>
            <person name="Dai X."/>
            <person name="Doyle J.J."/>
            <person name="Dudez A.M."/>
            <person name="Farmer A.D."/>
            <person name="Fouteau S."/>
            <person name="Franken C."/>
            <person name="Gibelin C."/>
            <person name="Gish J."/>
            <person name="Goldstein S."/>
            <person name="Gonzalez A.J."/>
            <person name="Green P.J."/>
            <person name="Hallab A."/>
            <person name="Hartog M."/>
            <person name="Hua A."/>
            <person name="Humphray S.J."/>
            <person name="Jeong D.H."/>
            <person name="Jing Y."/>
            <person name="Jocker A."/>
            <person name="Kenton S.M."/>
            <person name="Kim D.J."/>
            <person name="Klee K."/>
            <person name="Lai H."/>
            <person name="Lang C."/>
            <person name="Lin S."/>
            <person name="Macmil S.L."/>
            <person name="Magdelenat G."/>
            <person name="Matthews L."/>
            <person name="McCorrison J."/>
            <person name="Monaghan E.L."/>
            <person name="Mun J.H."/>
            <person name="Najar F.Z."/>
            <person name="Nicholson C."/>
            <person name="Noirot C."/>
            <person name="O'Bleness M."/>
            <person name="Paule C.R."/>
            <person name="Poulain J."/>
            <person name="Prion F."/>
            <person name="Qin B."/>
            <person name="Qu C."/>
            <person name="Retzel E.F."/>
            <person name="Riddle C."/>
            <person name="Sallet E."/>
            <person name="Samain S."/>
            <person name="Samson N."/>
            <person name="Sanders I."/>
            <person name="Saurat O."/>
            <person name="Scarpelli C."/>
            <person name="Schiex T."/>
            <person name="Segurens B."/>
            <person name="Severin A.J."/>
            <person name="Sherrier D.J."/>
            <person name="Shi R."/>
            <person name="Sims S."/>
            <person name="Singer S.R."/>
            <person name="Sinharoy S."/>
            <person name="Sterck L."/>
            <person name="Viollet A."/>
            <person name="Wang B.B."/>
            <person name="Wang K."/>
            <person name="Wang M."/>
            <person name="Wang X."/>
            <person name="Warfsmann J."/>
            <person name="Weissenbach J."/>
            <person name="White D.D."/>
            <person name="White J.D."/>
            <person name="Wiley G.B."/>
            <person name="Wincker P."/>
            <person name="Xing Y."/>
            <person name="Yang L."/>
            <person name="Yao Z."/>
            <person name="Ying F."/>
            <person name="Zhai J."/>
            <person name="Zhou L."/>
            <person name="Zuber A."/>
            <person name="Denarie J."/>
            <person name="Dixon R.A."/>
            <person name="May G.D."/>
            <person name="Schwartz D.C."/>
            <person name="Rogers J."/>
            <person name="Quetier F."/>
            <person name="Town C.D."/>
            <person name="Roe B.A."/>
        </authorList>
    </citation>
    <scope>NUCLEOTIDE SEQUENCE [LARGE SCALE GENOMIC DNA]</scope>
    <source>
        <strain evidence="3">A17</strain>
        <strain evidence="6 7">cv. Jemalong A17</strain>
    </source>
</reference>
<evidence type="ECO:0000256" key="1">
    <source>
        <dbReference type="SAM" id="MobiDB-lite"/>
    </source>
</evidence>
<evidence type="ECO:0000313" key="4">
    <source>
        <dbReference type="EMBL" id="AFK35070.1"/>
    </source>
</evidence>
<evidence type="ECO:0000313" key="6">
    <source>
        <dbReference type="EnsemblPlants" id="AES70835"/>
    </source>
</evidence>
<sequence>MGFSRKHVTSIISLSLLVLLSLTCNLNSVSASSGGVAGGSFFKSSSSSSSKSFTTYSNSPSVRVQHHTRSHHARPKSTNGEGGSAFLLMVGIMVVIYVVCRCTENNDTPVTVLKLQVGMLDEMGCTLQRDLARIAEAANTSSKEGVRCLLKETIQTLDKHHGYCIAGYSSVDLKRSEEGGETCYNQLSIEEREKFDGETLVNLSNNNKTRIRSQSYDRFSNEYSTFDVKKNAEETEKLEKEKLRSGFDNKYIVVTILVATRGSHELPNMKAAEDLKEALQKLKSHLYWRDLLAGEVLWTPQKEDETLSDGKLLKDYPQLAKSMKYE</sequence>
<accession>G7J778</accession>
<dbReference type="GO" id="GO:0009507">
    <property type="term" value="C:chloroplast"/>
    <property type="evidence" value="ECO:0000318"/>
    <property type="project" value="GO_Central"/>
</dbReference>
<dbReference type="Proteomes" id="UP000265566">
    <property type="component" value="Chromosome 3"/>
</dbReference>
<evidence type="ECO:0000313" key="7">
    <source>
        <dbReference type="Proteomes" id="UP000002051"/>
    </source>
</evidence>
<feature type="chain" id="PRO_5014572734" evidence="2">
    <location>
        <begin position="32"/>
        <end position="326"/>
    </location>
</feature>
<dbReference type="STRING" id="3880.G7J778"/>
<proteinExistence type="evidence at transcript level"/>
<dbReference type="eggNOG" id="ENOG502QUI9">
    <property type="taxonomic scope" value="Eukaryota"/>
</dbReference>
<feature type="compositionally biased region" description="Polar residues" evidence="1">
    <location>
        <begin position="53"/>
        <end position="62"/>
    </location>
</feature>
<dbReference type="Gramene" id="rna16319">
    <property type="protein sequence ID" value="RHN68033.1"/>
    <property type="gene ID" value="gene16319"/>
</dbReference>
<gene>
    <name evidence="6" type="primary">11406720</name>
    <name evidence="3" type="ordered locus">MTR_3g063950</name>
    <name evidence="5" type="ORF">MtrunA17_Chr3g0109341</name>
</gene>
<reference evidence="5" key="5">
    <citation type="journal article" date="2018" name="Nat. Plants">
        <title>Whole-genome landscape of Medicago truncatula symbiotic genes.</title>
        <authorList>
            <person name="Pecrix Y."/>
            <person name="Gamas P."/>
            <person name="Carrere S."/>
        </authorList>
    </citation>
    <scope>NUCLEOTIDE SEQUENCE</scope>
    <source>
        <tissue evidence="5">Leaves</tissue>
    </source>
</reference>
<feature type="signal peptide" evidence="2">
    <location>
        <begin position="1"/>
        <end position="31"/>
    </location>
</feature>
<evidence type="ECO:0000256" key="2">
    <source>
        <dbReference type="SAM" id="SignalP"/>
    </source>
</evidence>
<dbReference type="EMBL" id="CM001219">
    <property type="protein sequence ID" value="AES70835.1"/>
    <property type="molecule type" value="Genomic_DNA"/>
</dbReference>
<keyword evidence="2" id="KW-0732">Signal</keyword>
<dbReference type="EnsemblPlants" id="AES70835">
    <property type="protein sequence ID" value="AES70835"/>
    <property type="gene ID" value="MTR_3g063950"/>
</dbReference>
<dbReference type="InterPro" id="IPR053023">
    <property type="entry name" value="FLAP_modulator"/>
</dbReference>
<feature type="region of interest" description="Disordered" evidence="1">
    <location>
        <begin position="43"/>
        <end position="78"/>
    </location>
</feature>
<dbReference type="PaxDb" id="3880-AES70835"/>
<dbReference type="Pfam" id="PF07466">
    <property type="entry name" value="DUF1517"/>
    <property type="match status" value="1"/>
</dbReference>
<reference evidence="4" key="2">
    <citation type="submission" date="2012-05" db="EMBL/GenBank/DDBJ databases">
        <authorList>
            <person name="Krishnakumar V."/>
            <person name="Cheung F."/>
            <person name="Xiao Y."/>
            <person name="Chan A."/>
            <person name="Moskal W.A."/>
            <person name="Town C.D."/>
        </authorList>
    </citation>
    <scope>NUCLEOTIDE SEQUENCE</scope>
</reference>
<keyword evidence="7" id="KW-1185">Reference proteome</keyword>
<keyword evidence="3" id="KW-0812">Transmembrane</keyword>
<feature type="compositionally biased region" description="Low complexity" evidence="1">
    <location>
        <begin position="43"/>
        <end position="52"/>
    </location>
</feature>
<organism evidence="3 7">
    <name type="scientific">Medicago truncatula</name>
    <name type="common">Barrel medic</name>
    <name type="synonym">Medicago tribuloides</name>
    <dbReference type="NCBI Taxonomy" id="3880"/>
    <lineage>
        <taxon>Eukaryota</taxon>
        <taxon>Viridiplantae</taxon>
        <taxon>Streptophyta</taxon>
        <taxon>Embryophyta</taxon>
        <taxon>Tracheophyta</taxon>
        <taxon>Spermatophyta</taxon>
        <taxon>Magnoliopsida</taxon>
        <taxon>eudicotyledons</taxon>
        <taxon>Gunneridae</taxon>
        <taxon>Pentapetalae</taxon>
        <taxon>rosids</taxon>
        <taxon>fabids</taxon>
        <taxon>Fabales</taxon>
        <taxon>Fabaceae</taxon>
        <taxon>Papilionoideae</taxon>
        <taxon>50 kb inversion clade</taxon>
        <taxon>NPAAA clade</taxon>
        <taxon>Hologalegina</taxon>
        <taxon>IRL clade</taxon>
        <taxon>Trifolieae</taxon>
        <taxon>Medicago</taxon>
    </lineage>
</organism>